<evidence type="ECO:0000313" key="3">
    <source>
        <dbReference type="Proteomes" id="UP001430356"/>
    </source>
</evidence>
<keyword evidence="1" id="KW-1133">Transmembrane helix</keyword>
<feature type="transmembrane region" description="Helical" evidence="1">
    <location>
        <begin position="178"/>
        <end position="206"/>
    </location>
</feature>
<dbReference type="AlphaFoldDB" id="A0AAW0ESI8"/>
<accession>A0AAW0ESI8</accession>
<name>A0AAW0ESI8_9TRYP</name>
<keyword evidence="1" id="KW-0472">Membrane</keyword>
<gene>
    <name evidence="2" type="ORF">NESM_000609600</name>
</gene>
<keyword evidence="1" id="KW-0812">Transmembrane</keyword>
<comment type="caution">
    <text evidence="2">The sequence shown here is derived from an EMBL/GenBank/DDBJ whole genome shotgun (WGS) entry which is preliminary data.</text>
</comment>
<feature type="transmembrane region" description="Helical" evidence="1">
    <location>
        <begin position="218"/>
        <end position="241"/>
    </location>
</feature>
<feature type="transmembrane region" description="Helical" evidence="1">
    <location>
        <begin position="443"/>
        <end position="462"/>
    </location>
</feature>
<sequence length="490" mass="52509">MAKARKPKVAASPVTVRSSLECLLLHPLLVFGVTFAIRAALFTCRYAVEPFTASPVIPHPSLAEVVGADAAAAWHGAAESAYVSNAHAERLVTPPPVHFSMSIPATEAATWREVVYWRERGFAAEVPYFLQSLAPWYTRFIPAALAAPPITGLVLSAMDGLTAALISRWPSTTAALLYGFFILNPIIALTTAAESLTAFELLLLTVTVDLCRRRAASVLAHAGALVCAAVLGSPFIAVPMVLLAPVGTASRGIAFAGAAALTVGVGAYAVLYLTATEASHRFASLYAPPDNGVMWYVRQLVLPAFERCLELLTLQLAPMLLIPATVALPAAYALQPPSPAALQHLVPDGRVFLVLMAEGLSALFRPQLTLPYCFLVVLHFYASLNPAATKTVTLEDGRVVTYSPYMRVRLLVPIFVQLTSIPLEVSFYTGWVLRETANANWKFFSDVAFMVGAMSFFVLWYAEVVDDAVQSEKAAAAADETDRAAAQKAA</sequence>
<protein>
    <submittedName>
        <fullName evidence="2">GPI transamidase component Tta2</fullName>
    </submittedName>
</protein>
<feature type="transmembrane region" description="Helical" evidence="1">
    <location>
        <begin position="408"/>
        <end position="431"/>
    </location>
</feature>
<feature type="transmembrane region" description="Helical" evidence="1">
    <location>
        <begin position="253"/>
        <end position="275"/>
    </location>
</feature>
<feature type="transmembrane region" description="Helical" evidence="1">
    <location>
        <begin position="140"/>
        <end position="158"/>
    </location>
</feature>
<dbReference type="Proteomes" id="UP001430356">
    <property type="component" value="Unassembled WGS sequence"/>
</dbReference>
<keyword evidence="3" id="KW-1185">Reference proteome</keyword>
<evidence type="ECO:0000256" key="1">
    <source>
        <dbReference type="SAM" id="Phobius"/>
    </source>
</evidence>
<reference evidence="2 3" key="1">
    <citation type="journal article" date="2021" name="MBio">
        <title>A New Model Trypanosomatid, Novymonas esmeraldas: Genomic Perception of Its 'Candidatus Pandoraea novymonadis' Endosymbiont.</title>
        <authorList>
            <person name="Zakharova A."/>
            <person name="Saura A."/>
            <person name="Butenko A."/>
            <person name="Podesvova L."/>
            <person name="Warmusova S."/>
            <person name="Kostygov A.Y."/>
            <person name="Nenarokova A."/>
            <person name="Lukes J."/>
            <person name="Opperdoes F.R."/>
            <person name="Yurchenko V."/>
        </authorList>
    </citation>
    <scope>NUCLEOTIDE SEQUENCE [LARGE SCALE GENOMIC DNA]</scope>
    <source>
        <strain evidence="2 3">E262AT.01</strain>
    </source>
</reference>
<dbReference type="EMBL" id="JAECZO010000083">
    <property type="protein sequence ID" value="KAK7196704.1"/>
    <property type="molecule type" value="Genomic_DNA"/>
</dbReference>
<organism evidence="2 3">
    <name type="scientific">Novymonas esmeraldas</name>
    <dbReference type="NCBI Taxonomy" id="1808958"/>
    <lineage>
        <taxon>Eukaryota</taxon>
        <taxon>Discoba</taxon>
        <taxon>Euglenozoa</taxon>
        <taxon>Kinetoplastea</taxon>
        <taxon>Metakinetoplastina</taxon>
        <taxon>Trypanosomatida</taxon>
        <taxon>Trypanosomatidae</taxon>
        <taxon>Novymonas</taxon>
    </lineage>
</organism>
<evidence type="ECO:0000313" key="2">
    <source>
        <dbReference type="EMBL" id="KAK7196704.1"/>
    </source>
</evidence>
<proteinExistence type="predicted"/>